<reference evidence="2" key="1">
    <citation type="submission" date="2018-02" db="EMBL/GenBank/DDBJ databases">
        <authorList>
            <person name="Cohen D.B."/>
            <person name="Kent A.D."/>
        </authorList>
    </citation>
    <scope>NUCLEOTIDE SEQUENCE</scope>
</reference>
<dbReference type="EMBL" id="OIVN01001096">
    <property type="protein sequence ID" value="SPC89778.1"/>
    <property type="molecule type" value="Genomic_DNA"/>
</dbReference>
<organism evidence="2">
    <name type="scientific">Fagus sylvatica</name>
    <name type="common">Beechnut</name>
    <dbReference type="NCBI Taxonomy" id="28930"/>
    <lineage>
        <taxon>Eukaryota</taxon>
        <taxon>Viridiplantae</taxon>
        <taxon>Streptophyta</taxon>
        <taxon>Embryophyta</taxon>
        <taxon>Tracheophyta</taxon>
        <taxon>Spermatophyta</taxon>
        <taxon>Magnoliopsida</taxon>
        <taxon>eudicotyledons</taxon>
        <taxon>Gunneridae</taxon>
        <taxon>Pentapetalae</taxon>
        <taxon>rosids</taxon>
        <taxon>fabids</taxon>
        <taxon>Fagales</taxon>
        <taxon>Fagaceae</taxon>
        <taxon>Fagus</taxon>
    </lineage>
</organism>
<feature type="region of interest" description="Disordered" evidence="1">
    <location>
        <begin position="138"/>
        <end position="157"/>
    </location>
</feature>
<gene>
    <name evidence="2" type="ORF">FSB_LOCUS17660</name>
</gene>
<accession>A0A2N9FRD8</accession>
<feature type="region of interest" description="Disordered" evidence="1">
    <location>
        <begin position="64"/>
        <end position="116"/>
    </location>
</feature>
<evidence type="ECO:0000256" key="1">
    <source>
        <dbReference type="SAM" id="MobiDB-lite"/>
    </source>
</evidence>
<sequence>MNFSVHQIIPKIRIKDFTVHPVRPILGGSTQEIEIDGSCLEVSLLNQKLRNFIKIWDPSLIHHGFHPLTPSNPNPPRGEKNPRTWEETKGNSYTTGQSKGQQTLPVDPRPRRRRRRELPARIRLEWAEEPLERPPLPRWTPLVPTGEPPTPRLNWVEGGRTHRSCGGRSHGHRKQPTIKFFFYSTGEKREVEEEAVCFQDMVNTQKKMIHRSISQSPRKVEESWSSTPPSGPRRVVQRSTANSVTKKRSAAAPAAANDEESDEEDEARLKRPRNLPWPPKSVPSEVGNDEKPAGYFLYPLVTVDLSTK</sequence>
<name>A0A2N9FRD8_FAGSY</name>
<evidence type="ECO:0000313" key="2">
    <source>
        <dbReference type="EMBL" id="SPC89778.1"/>
    </source>
</evidence>
<protein>
    <submittedName>
        <fullName evidence="2">Uncharacterized protein</fullName>
    </submittedName>
</protein>
<feature type="compositionally biased region" description="Polar residues" evidence="1">
    <location>
        <begin position="90"/>
        <end position="104"/>
    </location>
</feature>
<feature type="compositionally biased region" description="Basic and acidic residues" evidence="1">
    <location>
        <begin position="77"/>
        <end position="89"/>
    </location>
</feature>
<dbReference type="AlphaFoldDB" id="A0A2N9FRD8"/>
<feature type="compositionally biased region" description="Acidic residues" evidence="1">
    <location>
        <begin position="257"/>
        <end position="266"/>
    </location>
</feature>
<feature type="region of interest" description="Disordered" evidence="1">
    <location>
        <begin position="209"/>
        <end position="293"/>
    </location>
</feature>
<proteinExistence type="predicted"/>
<feature type="compositionally biased region" description="Polar residues" evidence="1">
    <location>
        <begin position="209"/>
        <end position="228"/>
    </location>
</feature>